<dbReference type="Gene3D" id="3.30.2080.10">
    <property type="entry name" value="GH92 mannosidase domain"/>
    <property type="match status" value="1"/>
</dbReference>
<dbReference type="NCBIfam" id="TIGR01180">
    <property type="entry name" value="aman2_put"/>
    <property type="match status" value="1"/>
</dbReference>
<evidence type="ECO:0000256" key="1">
    <source>
        <dbReference type="SAM" id="MobiDB-lite"/>
    </source>
</evidence>
<feature type="domain" description="Glycosyl hydrolase family 92" evidence="2">
    <location>
        <begin position="300"/>
        <end position="748"/>
    </location>
</feature>
<dbReference type="Pfam" id="PF17678">
    <property type="entry name" value="Glyco_hydro_92N"/>
    <property type="match status" value="1"/>
</dbReference>
<reference evidence="4" key="1">
    <citation type="submission" date="2020-08" db="EMBL/GenBank/DDBJ databases">
        <title>Whole genome shotgun sequence of Actinocatenispora sera NBRC 101916.</title>
        <authorList>
            <person name="Komaki H."/>
            <person name="Tamura T."/>
        </authorList>
    </citation>
    <scope>NUCLEOTIDE SEQUENCE</scope>
    <source>
        <strain evidence="4">NBRC 101916</strain>
    </source>
</reference>
<feature type="compositionally biased region" description="Low complexity" evidence="1">
    <location>
        <begin position="13"/>
        <end position="24"/>
    </location>
</feature>
<feature type="region of interest" description="Disordered" evidence="1">
    <location>
        <begin position="44"/>
        <end position="75"/>
    </location>
</feature>
<evidence type="ECO:0000313" key="5">
    <source>
        <dbReference type="Proteomes" id="UP000680750"/>
    </source>
</evidence>
<accession>A0A810L3V2</accession>
<dbReference type="InterPro" id="IPR012939">
    <property type="entry name" value="Glyco_hydro_92"/>
</dbReference>
<dbReference type="Proteomes" id="UP000680750">
    <property type="component" value="Chromosome"/>
</dbReference>
<protein>
    <recommendedName>
        <fullName evidence="6">Alpha-1,2-mannosidase</fullName>
    </recommendedName>
</protein>
<dbReference type="EMBL" id="AP023354">
    <property type="protein sequence ID" value="BCJ29897.1"/>
    <property type="molecule type" value="Genomic_DNA"/>
</dbReference>
<name>A0A810L3V2_9ACTN</name>
<feature type="domain" description="Glycosyl hydrolase family 92 N-terminal" evidence="3">
    <location>
        <begin position="64"/>
        <end position="294"/>
    </location>
</feature>
<evidence type="ECO:0008006" key="6">
    <source>
        <dbReference type="Google" id="ProtNLM"/>
    </source>
</evidence>
<dbReference type="InterPro" id="IPR041371">
    <property type="entry name" value="GH92_N"/>
</dbReference>
<dbReference type="Gene3D" id="2.70.98.10">
    <property type="match status" value="1"/>
</dbReference>
<dbReference type="InterPro" id="IPR008928">
    <property type="entry name" value="6-hairpin_glycosidase_sf"/>
</dbReference>
<dbReference type="InterPro" id="IPR050883">
    <property type="entry name" value="PNGase"/>
</dbReference>
<sequence>MDTTNPDNPPRPAADTRTAAPLRRRTLLAGGAAGLASVGLAAGCDSDHPTGRSSDPPPSMIDDVDPLIGTATPGNTYPGAHLPFGFVAASPDTDNPSSAGYTTTDPIVGFSQTHVSGTGGDSRYGNFRVTPITGRVRLDGLGSGRSGEHAEPGYYKVLLTYPKVLAELTATRRCAVHRYTFPDDKGGHLVIDASSVIMTGGAQQPKHTRLAVVGNNSVEGSVTVTGGWGDRGGQYTLHFAARLDQHFADVATFVDGAVDHGFREVTGGVKQRVGAILSVRTSLRRSVQLRIAVSFVSVAQARSTLDKELGLRSFDAVRADAKAAWRDALSRAVVSGGTAEQRTVFATALYHCQLMPHDVTGENVWWQGKTPHYEDFYTLWDTHRTVHPLLTLIQPKRQAQMVNSLIETYRYTGWLPDARIAGVNSYVQGGTSGDVVIADAVVKKLPGIDVKTGYRAIRKDGEQNSPKPQIEGRELDDYLRLGYLAIDRHRPDDPHGSRVGSRTLEYAYEDFCIGRVAEHVGDDAVAAKYHQRAKNWAELWDSTTGVIRPRYSDGRFLSPFDPNDAGTPYFYEGSAFQYTTMVPHDVPGLIDRFGGDKKFVAFLDRLFSRDRYDASNEPDLLAPFLYLHAGRPDRTADMTRKLLASGYHAAPDGLPGNDDAGAMSAWYVWTALGLYPNPGQDWYYLTSPLFERAVLRLAGDRTLTITAPGASDTNRYVQSVQLGGRPVPGPWLRHRDLLRGGELTFRLGPKPSGWGVGNRPPKS</sequence>
<dbReference type="PANTHER" id="PTHR12143:SF43">
    <property type="entry name" value="PUTATIVE-RELATED"/>
    <property type="match status" value="1"/>
</dbReference>
<evidence type="ECO:0000313" key="4">
    <source>
        <dbReference type="EMBL" id="BCJ29897.1"/>
    </source>
</evidence>
<keyword evidence="5" id="KW-1185">Reference proteome</keyword>
<dbReference type="GO" id="GO:0006516">
    <property type="term" value="P:glycoprotein catabolic process"/>
    <property type="evidence" value="ECO:0007669"/>
    <property type="project" value="TreeGrafter"/>
</dbReference>
<gene>
    <name evidence="4" type="ORF">Asera_40050</name>
</gene>
<dbReference type="InterPro" id="IPR005887">
    <property type="entry name" value="GH92_a_mannosidase_put"/>
</dbReference>
<evidence type="ECO:0000259" key="3">
    <source>
        <dbReference type="Pfam" id="PF17678"/>
    </source>
</evidence>
<dbReference type="PANTHER" id="PTHR12143">
    <property type="entry name" value="PEPTIDE N-GLYCANASE PNGASE -RELATED"/>
    <property type="match status" value="1"/>
</dbReference>
<dbReference type="PROSITE" id="PS51318">
    <property type="entry name" value="TAT"/>
    <property type="match status" value="1"/>
</dbReference>
<dbReference type="OrthoDB" id="9804511at2"/>
<dbReference type="Gene3D" id="1.20.1050.60">
    <property type="entry name" value="alpha-1,2-mannosidase"/>
    <property type="match status" value="1"/>
</dbReference>
<dbReference type="SUPFAM" id="SSF48208">
    <property type="entry name" value="Six-hairpin glycosidases"/>
    <property type="match status" value="1"/>
</dbReference>
<dbReference type="GO" id="GO:0005829">
    <property type="term" value="C:cytosol"/>
    <property type="evidence" value="ECO:0007669"/>
    <property type="project" value="TreeGrafter"/>
</dbReference>
<dbReference type="RefSeq" id="WP_051801725.1">
    <property type="nucleotide sequence ID" value="NZ_AP023354.1"/>
</dbReference>
<feature type="region of interest" description="Disordered" evidence="1">
    <location>
        <begin position="1"/>
        <end position="24"/>
    </location>
</feature>
<organism evidence="4 5">
    <name type="scientific">Actinocatenispora sera</name>
    <dbReference type="NCBI Taxonomy" id="390989"/>
    <lineage>
        <taxon>Bacteria</taxon>
        <taxon>Bacillati</taxon>
        <taxon>Actinomycetota</taxon>
        <taxon>Actinomycetes</taxon>
        <taxon>Micromonosporales</taxon>
        <taxon>Micromonosporaceae</taxon>
        <taxon>Actinocatenispora</taxon>
    </lineage>
</organism>
<dbReference type="Gene3D" id="1.20.1610.10">
    <property type="entry name" value="alpha-1,2-mannosidases domains"/>
    <property type="match status" value="1"/>
</dbReference>
<dbReference type="Pfam" id="PF07971">
    <property type="entry name" value="Glyco_hydro_92"/>
    <property type="match status" value="1"/>
</dbReference>
<dbReference type="FunFam" id="3.30.2080.10:FF:000001">
    <property type="entry name" value="Alpha-1,2-mannosidase subfamily"/>
    <property type="match status" value="1"/>
</dbReference>
<dbReference type="GO" id="GO:0030246">
    <property type="term" value="F:carbohydrate binding"/>
    <property type="evidence" value="ECO:0007669"/>
    <property type="project" value="InterPro"/>
</dbReference>
<dbReference type="GO" id="GO:0005975">
    <property type="term" value="P:carbohydrate metabolic process"/>
    <property type="evidence" value="ECO:0007669"/>
    <property type="project" value="InterPro"/>
</dbReference>
<dbReference type="GO" id="GO:0000224">
    <property type="term" value="F:peptide-N4-(N-acetyl-beta-glucosaminyl)asparagine amidase activity"/>
    <property type="evidence" value="ECO:0007669"/>
    <property type="project" value="TreeGrafter"/>
</dbReference>
<proteinExistence type="predicted"/>
<evidence type="ECO:0000259" key="2">
    <source>
        <dbReference type="Pfam" id="PF07971"/>
    </source>
</evidence>
<dbReference type="AlphaFoldDB" id="A0A810L3V2"/>
<dbReference type="InterPro" id="IPR014718">
    <property type="entry name" value="GH-type_carb-bd"/>
</dbReference>
<dbReference type="InterPro" id="IPR006311">
    <property type="entry name" value="TAT_signal"/>
</dbReference>
<dbReference type="KEGG" id="aser:Asera_40050"/>